<dbReference type="PROSITE" id="PS51257">
    <property type="entry name" value="PROKAR_LIPOPROTEIN"/>
    <property type="match status" value="1"/>
</dbReference>
<sequence>MFRKFLILTISVFFILSGCEILTKDSYDFYDEVNTTDLSNESINNIKIGSSKNEIIKVLGTPEQVEQSDDIYKNIVYEKQGLNFLLENNKLVEYRVSVKKYPSSKQVKVGDKKQDVIDKYGEDYYIKKDGDGTVASIGYFDKTNYLHMEFGLLDDKVIFIIVVDIS</sequence>
<evidence type="ECO:0000313" key="1">
    <source>
        <dbReference type="EMBL" id="SOC21755.1"/>
    </source>
</evidence>
<dbReference type="AlphaFoldDB" id="A0A285TIC6"/>
<keyword evidence="1" id="KW-0449">Lipoprotein</keyword>
<dbReference type="RefSeq" id="WP_097074675.1">
    <property type="nucleotide sequence ID" value="NZ_OBMQ01000013.1"/>
</dbReference>
<protein>
    <submittedName>
        <fullName evidence="1">Outer membrane protein assembly factor BamE (Lipoprotein component of BamABCDE complex)</fullName>
    </submittedName>
</protein>
<keyword evidence="2" id="KW-1185">Reference proteome</keyword>
<dbReference type="EMBL" id="OBMQ01000013">
    <property type="protein sequence ID" value="SOC21755.1"/>
    <property type="molecule type" value="Genomic_DNA"/>
</dbReference>
<name>A0A285TIC6_9BACL</name>
<reference evidence="2" key="1">
    <citation type="submission" date="2017-08" db="EMBL/GenBank/DDBJ databases">
        <authorList>
            <person name="Varghese N."/>
            <person name="Submissions S."/>
        </authorList>
    </citation>
    <scope>NUCLEOTIDE SEQUENCE [LARGE SCALE GENOMIC DNA]</scope>
    <source>
        <strain evidence="2">JC22</strain>
    </source>
</reference>
<organism evidence="1 2">
    <name type="scientific">Ureibacillus xyleni</name>
    <dbReference type="NCBI Taxonomy" id="614648"/>
    <lineage>
        <taxon>Bacteria</taxon>
        <taxon>Bacillati</taxon>
        <taxon>Bacillota</taxon>
        <taxon>Bacilli</taxon>
        <taxon>Bacillales</taxon>
        <taxon>Caryophanaceae</taxon>
        <taxon>Ureibacillus</taxon>
    </lineage>
</organism>
<proteinExistence type="predicted"/>
<dbReference type="OrthoDB" id="1912519at2"/>
<accession>A0A285TIC6</accession>
<gene>
    <name evidence="1" type="ORF">SAMN05880501_11356</name>
</gene>
<dbReference type="InterPro" id="IPR035940">
    <property type="entry name" value="CAP_sf"/>
</dbReference>
<dbReference type="Proteomes" id="UP000219636">
    <property type="component" value="Unassembled WGS sequence"/>
</dbReference>
<dbReference type="Gene3D" id="3.40.33.10">
    <property type="entry name" value="CAP"/>
    <property type="match status" value="1"/>
</dbReference>
<evidence type="ECO:0000313" key="2">
    <source>
        <dbReference type="Proteomes" id="UP000219636"/>
    </source>
</evidence>